<keyword evidence="1" id="KW-0285">Flavoprotein</keyword>
<dbReference type="EC" id="1.6.2.4" evidence="4"/>
<keyword evidence="5" id="KW-1133">Transmembrane helix</keyword>
<dbReference type="PROSITE" id="PS51384">
    <property type="entry name" value="FAD_FR"/>
    <property type="match status" value="1"/>
</dbReference>
<dbReference type="PANTHER" id="PTHR19384">
    <property type="entry name" value="NITRIC OXIDE SYNTHASE-RELATED"/>
    <property type="match status" value="1"/>
</dbReference>
<dbReference type="PRINTS" id="PR00371">
    <property type="entry name" value="FPNCR"/>
</dbReference>
<keyword evidence="5" id="KW-0472">Membrane</keyword>
<proteinExistence type="predicted"/>
<dbReference type="Proteomes" id="UP000611945">
    <property type="component" value="Unassembled WGS sequence"/>
</dbReference>
<keyword evidence="2" id="KW-0288">FMN</keyword>
<sequence>MSQTHSTFHPILSSRLIRYWPAFAYALLAVLLLWLQPAREISAALVALAWLGGSAFAWRRSSKIPAAASDQLLVAYASQGGQAQAVAERSTEQLTHSGMPAVAMPLNALTPAQLTGQSRLLLVLGTYGEGEAPDNAARFERRLWAESPALRGLEYALLALGDSEYQHFCGFARRLEQRLRQLGATPLFDRLEADRADPAVLRRWQQQLGQLSGNHQFSDWQPAHYQHWTLEARECLNPGSQGAPAFYLRLAPPDDAQRWQAGDIAEIGPCQPPLVVAQWLSTQNLEGDTPLGNGQTLASYLARRKLTDPVKNHTGHSPDALLEHLPLLPHRDYSIASCPADGHVELLVRLMQNSDGTLGLGSGWLCRHAPVGTQIDLRIRANPGFRLDANTGPLILIGNGTGLAGLRAHLREREQGGHSGHWLLFGERNAAHDGFFEEELNGWLNSGHLARLDRAFSRDQAERVYVQHLLRDAADEVRDWIDRGASVLVCGSLEGMGREVDSVLRGLLGEQCVEELSEAGRYRRDLY</sequence>
<dbReference type="SUPFAM" id="SSF52343">
    <property type="entry name" value="Ferredoxin reductase-like, C-terminal NADP-linked domain"/>
    <property type="match status" value="1"/>
</dbReference>
<feature type="domain" description="Flavodoxin-like" evidence="6">
    <location>
        <begin position="72"/>
        <end position="209"/>
    </location>
</feature>
<dbReference type="InterPro" id="IPR039261">
    <property type="entry name" value="FNR_nucleotide-bd"/>
</dbReference>
<organism evidence="8 9">
    <name type="scientific">Serpens gallinarum</name>
    <dbReference type="NCBI Taxonomy" id="2763075"/>
    <lineage>
        <taxon>Bacteria</taxon>
        <taxon>Pseudomonadati</taxon>
        <taxon>Pseudomonadota</taxon>
        <taxon>Gammaproteobacteria</taxon>
        <taxon>Pseudomonadales</taxon>
        <taxon>Pseudomonadaceae</taxon>
        <taxon>Pseudomonas</taxon>
    </lineage>
</organism>
<gene>
    <name evidence="8" type="ORF">H9642_04405</name>
</gene>
<dbReference type="InterPro" id="IPR008254">
    <property type="entry name" value="Flavodoxin/NO_synth"/>
</dbReference>
<evidence type="ECO:0000256" key="2">
    <source>
        <dbReference type="ARBA" id="ARBA00022643"/>
    </source>
</evidence>
<dbReference type="Gene3D" id="3.40.50.360">
    <property type="match status" value="1"/>
</dbReference>
<dbReference type="PANTHER" id="PTHR19384:SF17">
    <property type="entry name" value="NADPH--CYTOCHROME P450 REDUCTASE"/>
    <property type="match status" value="1"/>
</dbReference>
<evidence type="ECO:0000313" key="9">
    <source>
        <dbReference type="Proteomes" id="UP000611945"/>
    </source>
</evidence>
<evidence type="ECO:0000256" key="5">
    <source>
        <dbReference type="SAM" id="Phobius"/>
    </source>
</evidence>
<feature type="domain" description="FAD-binding FR-type" evidence="7">
    <location>
        <begin position="223"/>
        <end position="388"/>
    </location>
</feature>
<feature type="transmembrane region" description="Helical" evidence="5">
    <location>
        <begin position="16"/>
        <end position="35"/>
    </location>
</feature>
<name>A0ABR8TKY6_9PSED</name>
<dbReference type="Pfam" id="PF00258">
    <property type="entry name" value="Flavodoxin_1"/>
    <property type="match status" value="1"/>
</dbReference>
<keyword evidence="5" id="KW-0812">Transmembrane</keyword>
<keyword evidence="9" id="KW-1185">Reference proteome</keyword>
<dbReference type="InterPro" id="IPR029039">
    <property type="entry name" value="Flavoprotein-like_sf"/>
</dbReference>
<evidence type="ECO:0000259" key="6">
    <source>
        <dbReference type="PROSITE" id="PS50902"/>
    </source>
</evidence>
<dbReference type="SUPFAM" id="SSF63380">
    <property type="entry name" value="Riboflavin synthase domain-like"/>
    <property type="match status" value="1"/>
</dbReference>
<dbReference type="InterPro" id="IPR017927">
    <property type="entry name" value="FAD-bd_FR_type"/>
</dbReference>
<protein>
    <recommendedName>
        <fullName evidence="4">NADPH--hemoprotein reductase</fullName>
        <ecNumber evidence="4">1.6.2.4</ecNumber>
    </recommendedName>
</protein>
<dbReference type="InterPro" id="IPR001709">
    <property type="entry name" value="Flavoprot_Pyr_Nucl_cyt_Rdtase"/>
</dbReference>
<evidence type="ECO:0000256" key="3">
    <source>
        <dbReference type="ARBA" id="ARBA00022982"/>
    </source>
</evidence>
<dbReference type="InterPro" id="IPR017938">
    <property type="entry name" value="Riboflavin_synthase-like_b-brl"/>
</dbReference>
<dbReference type="PROSITE" id="PS50902">
    <property type="entry name" value="FLAVODOXIN_LIKE"/>
    <property type="match status" value="1"/>
</dbReference>
<dbReference type="CDD" id="cd06200">
    <property type="entry name" value="SiR_like1"/>
    <property type="match status" value="1"/>
</dbReference>
<evidence type="ECO:0000256" key="1">
    <source>
        <dbReference type="ARBA" id="ARBA00022630"/>
    </source>
</evidence>
<evidence type="ECO:0000256" key="4">
    <source>
        <dbReference type="ARBA" id="ARBA00023797"/>
    </source>
</evidence>
<dbReference type="EMBL" id="JACSQG010000001">
    <property type="protein sequence ID" value="MBD7976426.1"/>
    <property type="molecule type" value="Genomic_DNA"/>
</dbReference>
<evidence type="ECO:0000313" key="8">
    <source>
        <dbReference type="EMBL" id="MBD7976426.1"/>
    </source>
</evidence>
<comment type="caution">
    <text evidence="8">The sequence shown here is derived from an EMBL/GenBank/DDBJ whole genome shotgun (WGS) entry which is preliminary data.</text>
</comment>
<keyword evidence="3" id="KW-0813">Transport</keyword>
<dbReference type="RefSeq" id="WP_251835178.1">
    <property type="nucleotide sequence ID" value="NZ_JACSQG010000001.1"/>
</dbReference>
<dbReference type="Gene3D" id="3.40.50.80">
    <property type="entry name" value="Nucleotide-binding domain of ferredoxin-NADP reductase (FNR) module"/>
    <property type="match status" value="1"/>
</dbReference>
<feature type="transmembrane region" description="Helical" evidence="5">
    <location>
        <begin position="41"/>
        <end position="58"/>
    </location>
</feature>
<reference evidence="8 9" key="1">
    <citation type="submission" date="2020-08" db="EMBL/GenBank/DDBJ databases">
        <title>A Genomic Blueprint of the Chicken Gut Microbiome.</title>
        <authorList>
            <person name="Gilroy R."/>
            <person name="Ravi A."/>
            <person name="Getino M."/>
            <person name="Pursley I."/>
            <person name="Horton D.L."/>
            <person name="Alikhan N.-F."/>
            <person name="Baker D."/>
            <person name="Gharbi K."/>
            <person name="Hall N."/>
            <person name="Watson M."/>
            <person name="Adriaenssens E.M."/>
            <person name="Foster-Nyarko E."/>
            <person name="Jarju S."/>
            <person name="Secka A."/>
            <person name="Antonio M."/>
            <person name="Oren A."/>
            <person name="Chaudhuri R."/>
            <person name="La Ragione R.M."/>
            <person name="Hildebrand F."/>
            <person name="Pallen M.J."/>
        </authorList>
    </citation>
    <scope>NUCLEOTIDE SEQUENCE [LARGE SCALE GENOMIC DNA]</scope>
    <source>
        <strain evidence="8 9">Sa2CUA2</strain>
    </source>
</reference>
<dbReference type="Gene3D" id="2.40.30.10">
    <property type="entry name" value="Translation factors"/>
    <property type="match status" value="1"/>
</dbReference>
<keyword evidence="3" id="KW-0249">Electron transport</keyword>
<evidence type="ECO:0000259" key="7">
    <source>
        <dbReference type="PROSITE" id="PS51384"/>
    </source>
</evidence>
<dbReference type="Pfam" id="PF00175">
    <property type="entry name" value="NAD_binding_1"/>
    <property type="match status" value="1"/>
</dbReference>
<dbReference type="PRINTS" id="PR00369">
    <property type="entry name" value="FLAVODOXIN"/>
</dbReference>
<dbReference type="InterPro" id="IPR001094">
    <property type="entry name" value="Flavdoxin-like"/>
</dbReference>
<accession>A0ABR8TKY6</accession>
<dbReference type="InterPro" id="IPR001433">
    <property type="entry name" value="OxRdtase_FAD/NAD-bd"/>
</dbReference>
<dbReference type="SUPFAM" id="SSF52218">
    <property type="entry name" value="Flavoproteins"/>
    <property type="match status" value="1"/>
</dbReference>